<organism evidence="1 2">
    <name type="scientific">Pleurodeles waltl</name>
    <name type="common">Iberian ribbed newt</name>
    <dbReference type="NCBI Taxonomy" id="8319"/>
    <lineage>
        <taxon>Eukaryota</taxon>
        <taxon>Metazoa</taxon>
        <taxon>Chordata</taxon>
        <taxon>Craniata</taxon>
        <taxon>Vertebrata</taxon>
        <taxon>Euteleostomi</taxon>
        <taxon>Amphibia</taxon>
        <taxon>Batrachia</taxon>
        <taxon>Caudata</taxon>
        <taxon>Salamandroidea</taxon>
        <taxon>Salamandridae</taxon>
        <taxon>Pleurodelinae</taxon>
        <taxon>Pleurodeles</taxon>
    </lineage>
</organism>
<accession>A0AAV7SK20</accession>
<sequence length="84" mass="9759">MLLVVIGIRCHEQARDCCEMMFCVQREHLVELSPLLAVPGKAMRRLPAATMSREKQCQRCQSCDLQFGIVWYEKEYLHCNRLSG</sequence>
<keyword evidence="2" id="KW-1185">Reference proteome</keyword>
<protein>
    <submittedName>
        <fullName evidence="1">Uncharacterized protein</fullName>
    </submittedName>
</protein>
<gene>
    <name evidence="1" type="ORF">NDU88_004875</name>
</gene>
<evidence type="ECO:0000313" key="2">
    <source>
        <dbReference type="Proteomes" id="UP001066276"/>
    </source>
</evidence>
<dbReference type="Proteomes" id="UP001066276">
    <property type="component" value="Chromosome 4_2"/>
</dbReference>
<dbReference type="EMBL" id="JANPWB010000008">
    <property type="protein sequence ID" value="KAJ1164437.1"/>
    <property type="molecule type" value="Genomic_DNA"/>
</dbReference>
<name>A0AAV7SK20_PLEWA</name>
<evidence type="ECO:0000313" key="1">
    <source>
        <dbReference type="EMBL" id="KAJ1164437.1"/>
    </source>
</evidence>
<dbReference type="AlphaFoldDB" id="A0AAV7SK20"/>
<comment type="caution">
    <text evidence="1">The sequence shown here is derived from an EMBL/GenBank/DDBJ whole genome shotgun (WGS) entry which is preliminary data.</text>
</comment>
<reference evidence="1" key="1">
    <citation type="journal article" date="2022" name="bioRxiv">
        <title>Sequencing and chromosome-scale assembly of the giantPleurodeles waltlgenome.</title>
        <authorList>
            <person name="Brown T."/>
            <person name="Elewa A."/>
            <person name="Iarovenko S."/>
            <person name="Subramanian E."/>
            <person name="Araus A.J."/>
            <person name="Petzold A."/>
            <person name="Susuki M."/>
            <person name="Suzuki K.-i.T."/>
            <person name="Hayashi T."/>
            <person name="Toyoda A."/>
            <person name="Oliveira C."/>
            <person name="Osipova E."/>
            <person name="Leigh N.D."/>
            <person name="Simon A."/>
            <person name="Yun M.H."/>
        </authorList>
    </citation>
    <scope>NUCLEOTIDE SEQUENCE</scope>
    <source>
        <strain evidence="1">20211129_DDA</strain>
        <tissue evidence="1">Liver</tissue>
    </source>
</reference>
<proteinExistence type="predicted"/>